<dbReference type="EMBL" id="AZSP01000034">
    <property type="protein sequence ID" value="PVE13283.1"/>
    <property type="molecule type" value="Genomic_DNA"/>
</dbReference>
<evidence type="ECO:0000313" key="2">
    <source>
        <dbReference type="EMBL" id="PVE13283.1"/>
    </source>
</evidence>
<protein>
    <submittedName>
        <fullName evidence="2">Uncharacterized protein</fullName>
    </submittedName>
</protein>
<dbReference type="GeneID" id="95541090"/>
<comment type="caution">
    <text evidence="2">The sequence shown here is derived from an EMBL/GenBank/DDBJ whole genome shotgun (WGS) entry which is preliminary data.</text>
</comment>
<dbReference type="RefSeq" id="WP_030350492.1">
    <property type="nucleotide sequence ID" value="NZ_AZSP01000034.1"/>
</dbReference>
<dbReference type="Proteomes" id="UP000245992">
    <property type="component" value="Unassembled WGS sequence"/>
</dbReference>
<feature type="region of interest" description="Disordered" evidence="1">
    <location>
        <begin position="17"/>
        <end position="80"/>
    </location>
</feature>
<evidence type="ECO:0000256" key="1">
    <source>
        <dbReference type="SAM" id="MobiDB-lite"/>
    </source>
</evidence>
<gene>
    <name evidence="2" type="ORF">Y717_20120</name>
</gene>
<feature type="compositionally biased region" description="Basic and acidic residues" evidence="1">
    <location>
        <begin position="49"/>
        <end position="80"/>
    </location>
</feature>
<sequence length="80" mass="8620">MPIDPFAALNAMIRAEAARSDASNLRRRAPSPGGGSDDSGWDSEPIAAADRRLAERGSLDRRSVDRRAKDEGRGERGTVQ</sequence>
<accession>A0A2T7TDQ4</accession>
<proteinExistence type="predicted"/>
<keyword evidence="3" id="KW-1185">Reference proteome</keyword>
<dbReference type="AlphaFoldDB" id="A0A2T7TDQ4"/>
<evidence type="ECO:0000313" key="3">
    <source>
        <dbReference type="Proteomes" id="UP000245992"/>
    </source>
</evidence>
<name>A0A2T7TDQ4_9ACTN</name>
<organism evidence="2 3">
    <name type="scientific">Streptomyces scopuliridis RB72</name>
    <dbReference type="NCBI Taxonomy" id="1440053"/>
    <lineage>
        <taxon>Bacteria</taxon>
        <taxon>Bacillati</taxon>
        <taxon>Actinomycetota</taxon>
        <taxon>Actinomycetes</taxon>
        <taxon>Kitasatosporales</taxon>
        <taxon>Streptomycetaceae</taxon>
        <taxon>Streptomyces</taxon>
    </lineage>
</organism>
<reference evidence="2 3" key="1">
    <citation type="submission" date="2013-12" db="EMBL/GenBank/DDBJ databases">
        <title>Annotated genome of Streptomyces scopuliridis.</title>
        <authorList>
            <person name="Olson J.B."/>
        </authorList>
    </citation>
    <scope>NUCLEOTIDE SEQUENCE [LARGE SCALE GENOMIC DNA]</scope>
    <source>
        <strain evidence="2 3">RB72</strain>
    </source>
</reference>